<evidence type="ECO:0000256" key="7">
    <source>
        <dbReference type="ARBA" id="ARBA00023235"/>
    </source>
</evidence>
<comment type="similarity">
    <text evidence="4 10">Belongs to the cyclophilin-type PPIase family. PPIL4 subfamily.</text>
</comment>
<feature type="domain" description="PPIase cyclophilin-type" evidence="11">
    <location>
        <begin position="6"/>
        <end position="169"/>
    </location>
</feature>
<dbReference type="PANTHER" id="PTHR45843">
    <property type="entry name" value="PEPTIDYL-PROLYL CIS-TRANS ISOMERASE-LIKE 4"/>
    <property type="match status" value="1"/>
</dbReference>
<dbReference type="InterPro" id="IPR029000">
    <property type="entry name" value="Cyclophilin-like_dom_sf"/>
</dbReference>
<keyword evidence="5 9" id="KW-0694">RNA-binding</keyword>
<keyword evidence="6 10" id="KW-0697">Rotamase</keyword>
<dbReference type="EC" id="5.2.1.8" evidence="10"/>
<evidence type="ECO:0000256" key="1">
    <source>
        <dbReference type="ARBA" id="ARBA00000971"/>
    </source>
</evidence>
<keyword evidence="7 10" id="KW-0413">Isomerase</keyword>
<dbReference type="GO" id="GO:0003723">
    <property type="term" value="F:RNA binding"/>
    <property type="evidence" value="ECO:0007669"/>
    <property type="project" value="UniProtKB-UniRule"/>
</dbReference>
<name>A0A1R1PSP3_ZANCU</name>
<evidence type="ECO:0000256" key="10">
    <source>
        <dbReference type="RuleBase" id="RU365081"/>
    </source>
</evidence>
<dbReference type="Pfam" id="PF13634">
    <property type="entry name" value="Nucleoporin_FG"/>
    <property type="match status" value="2"/>
</dbReference>
<dbReference type="InterPro" id="IPR025574">
    <property type="entry name" value="Nucleoporin_FG_rpt"/>
</dbReference>
<evidence type="ECO:0000256" key="2">
    <source>
        <dbReference type="ARBA" id="ARBA00002388"/>
    </source>
</evidence>
<comment type="caution">
    <text evidence="13">The sequence shown here is derived from an EMBL/GenBank/DDBJ whole genome shotgun (WGS) entry which is preliminary data.</text>
</comment>
<dbReference type="InterPro" id="IPR035538">
    <property type="entry name" value="Cyclophilin_PPIL4"/>
</dbReference>
<dbReference type="Pfam" id="PF00160">
    <property type="entry name" value="Pro_isomerase"/>
    <property type="match status" value="1"/>
</dbReference>
<dbReference type="SUPFAM" id="SSF50891">
    <property type="entry name" value="Cyclophilin-like"/>
    <property type="match status" value="1"/>
</dbReference>
<reference evidence="14" key="1">
    <citation type="submission" date="2017-01" db="EMBL/GenBank/DDBJ databases">
        <authorList>
            <person name="Wang Y."/>
            <person name="White M."/>
            <person name="Kvist S."/>
            <person name="Moncalvo J.-M."/>
        </authorList>
    </citation>
    <scope>NUCLEOTIDE SEQUENCE [LARGE SCALE GENOMIC DNA]</scope>
    <source>
        <strain evidence="14">COL-18-3</strain>
    </source>
</reference>
<evidence type="ECO:0000256" key="9">
    <source>
        <dbReference type="PROSITE-ProRule" id="PRU00176"/>
    </source>
</evidence>
<dbReference type="InterPro" id="IPR035979">
    <property type="entry name" value="RBD_domain_sf"/>
</dbReference>
<dbReference type="SMART" id="SM00360">
    <property type="entry name" value="RRM"/>
    <property type="match status" value="1"/>
</dbReference>
<sequence>MSVLIETSVGEIVIDLYVDEAAKLSLNFLKLCKVKYYNYCVFNLVKKNFIAQTGDPTCSGKGGECIYRVIDPQAQQFLRVETNNKLKHKIKGTVSMVVSKTQDTEGNKVNVVGSQFFITLQDELEYLDGDFPVFGQVVEGLDVIDKINEAICDEKGRPYRDIRIKHTVILEDPFPDPDGLQEPDKSPLPSKEILASIRIGEDEDLEQENQVDPEQLERLTKEKEAQAQALTLEMIGDLPFAEVAPPENILFVCKLNPVTRDEDLELIFSRFGEIKNCEIVRDKKTGDSLCYAFIEFASKEFCEEAYFKMENVLIDDRRIHVDFSQSVQKLHMGYMRERANQVSVGGDQKLEPRRQYRKYDEKGDKYSMGNTAGGGTGLFGAQQPGAAQTTSLFGGQQTAASTNSLFGGQQTAAPTNSLFGGQQKTAQTTGLFGGQQTTAPTTSLFGGQQTTAPASTGLFGGQQNTAVGAGGNTGGGLFGTQQPAGTASNTGLFGAQQPSTLSTGTGLFGAQQPAATATTGLFGTQKPATAAPTTGLFGTQQSKPAGTSLFGTQQPATTAQTTGLFGAQQPSTLTTGSSLFGTQQPAATTGLFGTQPSGAIGGGLFGAQQATNTATGTGLFKLQTTQPATQTIGNSLFATQPVNTNFYPAGEF</sequence>
<evidence type="ECO:0000313" key="13">
    <source>
        <dbReference type="EMBL" id="OMH84015.1"/>
    </source>
</evidence>
<protein>
    <recommendedName>
        <fullName evidence="10">Peptidyl-prolyl cis-trans isomerase</fullName>
        <shortName evidence="10">PPIase</shortName>
        <ecNumber evidence="10">5.2.1.8</ecNumber>
    </recommendedName>
</protein>
<evidence type="ECO:0000259" key="11">
    <source>
        <dbReference type="PROSITE" id="PS50072"/>
    </source>
</evidence>
<dbReference type="SUPFAM" id="SSF54928">
    <property type="entry name" value="RNA-binding domain, RBD"/>
    <property type="match status" value="1"/>
</dbReference>
<evidence type="ECO:0000313" key="14">
    <source>
        <dbReference type="Proteomes" id="UP000188320"/>
    </source>
</evidence>
<dbReference type="AlphaFoldDB" id="A0A1R1PSP3"/>
<keyword evidence="14" id="KW-1185">Reference proteome</keyword>
<dbReference type="EMBL" id="LSSK01000268">
    <property type="protein sequence ID" value="OMH84015.1"/>
    <property type="molecule type" value="Genomic_DNA"/>
</dbReference>
<accession>A0A1R1PSP3</accession>
<dbReference type="CDD" id="cd12235">
    <property type="entry name" value="RRM_PPIL4"/>
    <property type="match status" value="1"/>
</dbReference>
<dbReference type="CDD" id="cd01921">
    <property type="entry name" value="cyclophilin_RRM"/>
    <property type="match status" value="1"/>
</dbReference>
<organism evidence="13 14">
    <name type="scientific">Zancudomyces culisetae</name>
    <name type="common">Gut fungus</name>
    <name type="synonym">Smittium culisetae</name>
    <dbReference type="NCBI Taxonomy" id="1213189"/>
    <lineage>
        <taxon>Eukaryota</taxon>
        <taxon>Fungi</taxon>
        <taxon>Fungi incertae sedis</taxon>
        <taxon>Zoopagomycota</taxon>
        <taxon>Kickxellomycotina</taxon>
        <taxon>Harpellomycetes</taxon>
        <taxon>Harpellales</taxon>
        <taxon>Legeriomycetaceae</taxon>
        <taxon>Zancudomyces</taxon>
    </lineage>
</organism>
<dbReference type="Gene3D" id="2.40.100.10">
    <property type="entry name" value="Cyclophilin-like"/>
    <property type="match status" value="1"/>
</dbReference>
<dbReference type="FunFam" id="2.40.100.10:FF:000015">
    <property type="entry name" value="Peptidyl-prolyl cis-trans isomerase"/>
    <property type="match status" value="1"/>
</dbReference>
<evidence type="ECO:0000259" key="12">
    <source>
        <dbReference type="PROSITE" id="PS50102"/>
    </source>
</evidence>
<evidence type="ECO:0000256" key="6">
    <source>
        <dbReference type="ARBA" id="ARBA00023110"/>
    </source>
</evidence>
<dbReference type="OrthoDB" id="2083at2759"/>
<dbReference type="Proteomes" id="UP000188320">
    <property type="component" value="Unassembled WGS sequence"/>
</dbReference>
<dbReference type="InterPro" id="IPR035542">
    <property type="entry name" value="CRIP"/>
</dbReference>
<comment type="subcellular location">
    <subcellularLocation>
        <location evidence="3 10">Nucleus</location>
    </subcellularLocation>
</comment>
<evidence type="ECO:0000256" key="8">
    <source>
        <dbReference type="ARBA" id="ARBA00023242"/>
    </source>
</evidence>
<comment type="catalytic activity">
    <reaction evidence="1 10">
        <text>[protein]-peptidylproline (omega=180) = [protein]-peptidylproline (omega=0)</text>
        <dbReference type="Rhea" id="RHEA:16237"/>
        <dbReference type="Rhea" id="RHEA-COMP:10747"/>
        <dbReference type="Rhea" id="RHEA-COMP:10748"/>
        <dbReference type="ChEBI" id="CHEBI:83833"/>
        <dbReference type="ChEBI" id="CHEBI:83834"/>
        <dbReference type="EC" id="5.2.1.8"/>
    </reaction>
</comment>
<dbReference type="InterPro" id="IPR002130">
    <property type="entry name" value="Cyclophilin-type_PPIase_dom"/>
</dbReference>
<dbReference type="Pfam" id="PF00076">
    <property type="entry name" value="RRM_1"/>
    <property type="match status" value="1"/>
</dbReference>
<proteinExistence type="inferred from homology"/>
<dbReference type="PROSITE" id="PS50072">
    <property type="entry name" value="CSA_PPIASE_2"/>
    <property type="match status" value="1"/>
</dbReference>
<dbReference type="PANTHER" id="PTHR45843:SF1">
    <property type="entry name" value="PEPTIDYL-PROLYL CIS-TRANS ISOMERASE-LIKE 4"/>
    <property type="match status" value="1"/>
</dbReference>
<feature type="domain" description="RRM" evidence="12">
    <location>
        <begin position="248"/>
        <end position="326"/>
    </location>
</feature>
<dbReference type="InterPro" id="IPR000504">
    <property type="entry name" value="RRM_dom"/>
</dbReference>
<dbReference type="GO" id="GO:0005643">
    <property type="term" value="C:nuclear pore"/>
    <property type="evidence" value="ECO:0007669"/>
    <property type="project" value="UniProtKB-ARBA"/>
</dbReference>
<evidence type="ECO:0000256" key="3">
    <source>
        <dbReference type="ARBA" id="ARBA00004123"/>
    </source>
</evidence>
<gene>
    <name evidence="13" type="ORF">AX774_g2477</name>
</gene>
<dbReference type="InterPro" id="IPR012677">
    <property type="entry name" value="Nucleotide-bd_a/b_plait_sf"/>
</dbReference>
<dbReference type="FunFam" id="3.30.70.330:FF:000287">
    <property type="entry name" value="Peptidyl-prolyl cis-trans isomerase"/>
    <property type="match status" value="1"/>
</dbReference>
<dbReference type="PRINTS" id="PR00153">
    <property type="entry name" value="CSAPPISMRASE"/>
</dbReference>
<dbReference type="PROSITE" id="PS50102">
    <property type="entry name" value="RRM"/>
    <property type="match status" value="1"/>
</dbReference>
<keyword evidence="8 10" id="KW-0539">Nucleus</keyword>
<dbReference type="GO" id="GO:0003755">
    <property type="term" value="F:peptidyl-prolyl cis-trans isomerase activity"/>
    <property type="evidence" value="ECO:0007669"/>
    <property type="project" value="UniProtKB-UniRule"/>
</dbReference>
<evidence type="ECO:0000256" key="5">
    <source>
        <dbReference type="ARBA" id="ARBA00022884"/>
    </source>
</evidence>
<dbReference type="Gene3D" id="3.30.70.330">
    <property type="match status" value="1"/>
</dbReference>
<evidence type="ECO:0000256" key="4">
    <source>
        <dbReference type="ARBA" id="ARBA00010739"/>
    </source>
</evidence>
<comment type="function">
    <text evidence="2 10">PPIases accelerate the folding of proteins. It catalyzes the cis-trans isomerization of proline imidic peptide bonds in oligopeptides.</text>
</comment>